<comment type="caution">
    <text evidence="1">The sequence shown here is derived from an EMBL/GenBank/DDBJ whole genome shotgun (WGS) entry which is preliminary data.</text>
</comment>
<name>A0A841J2K2_9SPHN</name>
<dbReference type="EMBL" id="JACIJP010000005">
    <property type="protein sequence ID" value="MBB6125183.1"/>
    <property type="molecule type" value="Genomic_DNA"/>
</dbReference>
<protein>
    <submittedName>
        <fullName evidence="1">Uncharacterized metal-binding protein YceD (DUF177 family)</fullName>
    </submittedName>
</protein>
<evidence type="ECO:0000313" key="2">
    <source>
        <dbReference type="Proteomes" id="UP000552700"/>
    </source>
</evidence>
<dbReference type="Proteomes" id="UP000552700">
    <property type="component" value="Unassembled WGS sequence"/>
</dbReference>
<dbReference type="Pfam" id="PF02620">
    <property type="entry name" value="YceD"/>
    <property type="match status" value="1"/>
</dbReference>
<evidence type="ECO:0000313" key="1">
    <source>
        <dbReference type="EMBL" id="MBB6125183.1"/>
    </source>
</evidence>
<dbReference type="AlphaFoldDB" id="A0A841J2K2"/>
<keyword evidence="2" id="KW-1185">Reference proteome</keyword>
<reference evidence="1 2" key="1">
    <citation type="submission" date="2020-08" db="EMBL/GenBank/DDBJ databases">
        <title>Genomic Encyclopedia of Type Strains, Phase IV (KMG-IV): sequencing the most valuable type-strain genomes for metagenomic binning, comparative biology and taxonomic classification.</title>
        <authorList>
            <person name="Goeker M."/>
        </authorList>
    </citation>
    <scope>NUCLEOTIDE SEQUENCE [LARGE SCALE GENOMIC DNA]</scope>
    <source>
        <strain evidence="1 2">DSM 102255</strain>
    </source>
</reference>
<dbReference type="InterPro" id="IPR003772">
    <property type="entry name" value="YceD"/>
</dbReference>
<accession>A0A841J2K2</accession>
<organism evidence="1 2">
    <name type="scientific">Sphingobium subterraneum</name>
    <dbReference type="NCBI Taxonomy" id="627688"/>
    <lineage>
        <taxon>Bacteria</taxon>
        <taxon>Pseudomonadati</taxon>
        <taxon>Pseudomonadota</taxon>
        <taxon>Alphaproteobacteria</taxon>
        <taxon>Sphingomonadales</taxon>
        <taxon>Sphingomonadaceae</taxon>
        <taxon>Sphingobium</taxon>
    </lineage>
</organism>
<proteinExistence type="predicted"/>
<gene>
    <name evidence="1" type="ORF">FHS92_002940</name>
</gene>
<sequence>MTMATPEFSRLIRRDEIGRLGESLHIVANGDERAALAARFGFVSLNRLEATYGLSLDGEVVTAQGRISAALAQPCIATAEPVTETVDTPFLVRFMPEGSDEPEPGDELELDVEECDTVTYTDGRIDIGEAVAETLALSVNPFPRSPDADSYLRQMGVLSEEEAQEASSPFAALKALKPK</sequence>
<dbReference type="RefSeq" id="WP_184081465.1">
    <property type="nucleotide sequence ID" value="NZ_JACIJP010000005.1"/>
</dbReference>